<accession>A0ABV7XPP9</accession>
<feature type="transmembrane region" description="Helical" evidence="1">
    <location>
        <begin position="60"/>
        <end position="80"/>
    </location>
</feature>
<keyword evidence="3" id="KW-1185">Reference proteome</keyword>
<evidence type="ECO:0000313" key="2">
    <source>
        <dbReference type="EMBL" id="MFC3716993.1"/>
    </source>
</evidence>
<gene>
    <name evidence="2" type="ORF">ACFONC_12595</name>
</gene>
<keyword evidence="1" id="KW-0472">Membrane</keyword>
<keyword evidence="1" id="KW-1133">Transmembrane helix</keyword>
<name>A0ABV7XPP9_9GAMM</name>
<feature type="transmembrane region" description="Helical" evidence="1">
    <location>
        <begin position="37"/>
        <end position="54"/>
    </location>
</feature>
<dbReference type="RefSeq" id="WP_386744546.1">
    <property type="nucleotide sequence ID" value="NZ_JBHRYA010000007.1"/>
</dbReference>
<evidence type="ECO:0000313" key="3">
    <source>
        <dbReference type="Proteomes" id="UP001595705"/>
    </source>
</evidence>
<reference evidence="3" key="1">
    <citation type="journal article" date="2019" name="Int. J. Syst. Evol. Microbiol.">
        <title>The Global Catalogue of Microorganisms (GCM) 10K type strain sequencing project: providing services to taxonomists for standard genome sequencing and annotation.</title>
        <authorList>
            <consortium name="The Broad Institute Genomics Platform"/>
            <consortium name="The Broad Institute Genome Sequencing Center for Infectious Disease"/>
            <person name="Wu L."/>
            <person name="Ma J."/>
        </authorList>
    </citation>
    <scope>NUCLEOTIDE SEQUENCE [LARGE SCALE GENOMIC DNA]</scope>
    <source>
        <strain evidence="3">KCTC 42441</strain>
    </source>
</reference>
<sequence length="81" mass="9104">MHTTQSRSPLETTLQGVAGQLVERATALPGNAGRGQLLRWLLAIGAIFVAWRMWRGLKSLFWVAFGLGMALYWTGFWHVVF</sequence>
<keyword evidence="1" id="KW-0812">Transmembrane</keyword>
<organism evidence="2 3">
    <name type="scientific">Luteimonas soli</name>
    <dbReference type="NCBI Taxonomy" id="1648966"/>
    <lineage>
        <taxon>Bacteria</taxon>
        <taxon>Pseudomonadati</taxon>
        <taxon>Pseudomonadota</taxon>
        <taxon>Gammaproteobacteria</taxon>
        <taxon>Lysobacterales</taxon>
        <taxon>Lysobacteraceae</taxon>
        <taxon>Luteimonas</taxon>
    </lineage>
</organism>
<comment type="caution">
    <text evidence="2">The sequence shown here is derived from an EMBL/GenBank/DDBJ whole genome shotgun (WGS) entry which is preliminary data.</text>
</comment>
<dbReference type="Proteomes" id="UP001595705">
    <property type="component" value="Unassembled WGS sequence"/>
</dbReference>
<evidence type="ECO:0000256" key="1">
    <source>
        <dbReference type="SAM" id="Phobius"/>
    </source>
</evidence>
<dbReference type="EMBL" id="JBHRYA010000007">
    <property type="protein sequence ID" value="MFC3716993.1"/>
    <property type="molecule type" value="Genomic_DNA"/>
</dbReference>
<protein>
    <submittedName>
        <fullName evidence="2">Uncharacterized protein</fullName>
    </submittedName>
</protein>
<proteinExistence type="predicted"/>